<dbReference type="SUPFAM" id="SSF47240">
    <property type="entry name" value="Ferritin-like"/>
    <property type="match status" value="1"/>
</dbReference>
<feature type="binding site" evidence="5">
    <location>
        <position position="145"/>
    </location>
    <ligand>
        <name>Fe cation</name>
        <dbReference type="ChEBI" id="CHEBI:24875"/>
        <label>1</label>
    </ligand>
</feature>
<dbReference type="SMR" id="A0A482XL18"/>
<comment type="similarity">
    <text evidence="1 6">Belongs to the ferritin family.</text>
</comment>
<reference evidence="9 10" key="1">
    <citation type="journal article" date="2017" name="Gigascience">
        <title>Genome sequence of the small brown planthopper, Laodelphax striatellus.</title>
        <authorList>
            <person name="Zhu J."/>
            <person name="Jiang F."/>
            <person name="Wang X."/>
            <person name="Yang P."/>
            <person name="Bao Y."/>
            <person name="Zhao W."/>
            <person name="Wang W."/>
            <person name="Lu H."/>
            <person name="Wang Q."/>
            <person name="Cui N."/>
            <person name="Li J."/>
            <person name="Chen X."/>
            <person name="Luo L."/>
            <person name="Yu J."/>
            <person name="Kang L."/>
            <person name="Cui F."/>
        </authorList>
    </citation>
    <scope>NUCLEOTIDE SEQUENCE [LARGE SCALE GENOMIC DNA]</scope>
    <source>
        <strain evidence="9">Lst14</strain>
    </source>
</reference>
<comment type="caution">
    <text evidence="9">The sequence shown here is derived from an EMBL/GenBank/DDBJ whole genome shotgun (WGS) entry which is preliminary data.</text>
</comment>
<feature type="binding site" evidence="5">
    <location>
        <position position="55"/>
    </location>
    <ligand>
        <name>Fe cation</name>
        <dbReference type="ChEBI" id="CHEBI:24875"/>
        <label>1</label>
    </ligand>
</feature>
<dbReference type="GO" id="GO:0008199">
    <property type="term" value="F:ferric iron binding"/>
    <property type="evidence" value="ECO:0007669"/>
    <property type="project" value="InterPro"/>
</dbReference>
<dbReference type="CDD" id="cd01056">
    <property type="entry name" value="Euk_Ferritin"/>
    <property type="match status" value="1"/>
</dbReference>
<proteinExistence type="inferred from homology"/>
<protein>
    <recommendedName>
        <fullName evidence="6">Ferritin</fullName>
        <ecNumber evidence="6">1.16.3.1</ecNumber>
    </recommendedName>
</protein>
<evidence type="ECO:0000313" key="9">
    <source>
        <dbReference type="EMBL" id="RZF46616.1"/>
    </source>
</evidence>
<dbReference type="InParanoid" id="A0A482XL18"/>
<dbReference type="GO" id="GO:0006826">
    <property type="term" value="P:iron ion transport"/>
    <property type="evidence" value="ECO:0007669"/>
    <property type="project" value="InterPro"/>
</dbReference>
<gene>
    <name evidence="9" type="ORF">LSTR_LSTR002948</name>
</gene>
<evidence type="ECO:0000256" key="2">
    <source>
        <dbReference type="ARBA" id="ARBA00022434"/>
    </source>
</evidence>
<evidence type="ECO:0000256" key="7">
    <source>
        <dbReference type="SAM" id="SignalP"/>
    </source>
</evidence>
<evidence type="ECO:0000313" key="10">
    <source>
        <dbReference type="Proteomes" id="UP000291343"/>
    </source>
</evidence>
<dbReference type="PROSITE" id="PS50905">
    <property type="entry name" value="FERRITIN_LIKE"/>
    <property type="match status" value="1"/>
</dbReference>
<comment type="catalytic activity">
    <reaction evidence="6">
        <text>4 Fe(2+) + O2 + 4 H(+) = 4 Fe(3+) + 2 H2O</text>
        <dbReference type="Rhea" id="RHEA:11148"/>
        <dbReference type="ChEBI" id="CHEBI:15377"/>
        <dbReference type="ChEBI" id="CHEBI:15378"/>
        <dbReference type="ChEBI" id="CHEBI:15379"/>
        <dbReference type="ChEBI" id="CHEBI:29033"/>
        <dbReference type="ChEBI" id="CHEBI:29034"/>
        <dbReference type="EC" id="1.16.3.1"/>
    </reaction>
</comment>
<dbReference type="Pfam" id="PF00210">
    <property type="entry name" value="Ferritin"/>
    <property type="match status" value="1"/>
</dbReference>
<dbReference type="OrthoDB" id="186462at2759"/>
<dbReference type="GO" id="GO:0004322">
    <property type="term" value="F:ferroxidase activity"/>
    <property type="evidence" value="ECO:0007669"/>
    <property type="project" value="UniProtKB-EC"/>
</dbReference>
<dbReference type="InterPro" id="IPR009078">
    <property type="entry name" value="Ferritin-like_SF"/>
</dbReference>
<dbReference type="InterPro" id="IPR008331">
    <property type="entry name" value="Ferritin_DPS_dom"/>
</dbReference>
<dbReference type="PANTHER" id="PTHR11431">
    <property type="entry name" value="FERRITIN"/>
    <property type="match status" value="1"/>
</dbReference>
<dbReference type="Proteomes" id="UP000291343">
    <property type="component" value="Unassembled WGS sequence"/>
</dbReference>
<feature type="domain" description="Ferritin-like diiron" evidence="8">
    <location>
        <begin position="38"/>
        <end position="206"/>
    </location>
</feature>
<evidence type="ECO:0000256" key="3">
    <source>
        <dbReference type="ARBA" id="ARBA00022723"/>
    </source>
</evidence>
<organism evidence="9 10">
    <name type="scientific">Laodelphax striatellus</name>
    <name type="common">Small brown planthopper</name>
    <name type="synonym">Delphax striatella</name>
    <dbReference type="NCBI Taxonomy" id="195883"/>
    <lineage>
        <taxon>Eukaryota</taxon>
        <taxon>Metazoa</taxon>
        <taxon>Ecdysozoa</taxon>
        <taxon>Arthropoda</taxon>
        <taxon>Hexapoda</taxon>
        <taxon>Insecta</taxon>
        <taxon>Pterygota</taxon>
        <taxon>Neoptera</taxon>
        <taxon>Paraneoptera</taxon>
        <taxon>Hemiptera</taxon>
        <taxon>Auchenorrhyncha</taxon>
        <taxon>Fulgoroidea</taxon>
        <taxon>Delphacidae</taxon>
        <taxon>Criomorphinae</taxon>
        <taxon>Laodelphax</taxon>
    </lineage>
</organism>
<dbReference type="EMBL" id="QKKF02005868">
    <property type="protein sequence ID" value="RZF46616.1"/>
    <property type="molecule type" value="Genomic_DNA"/>
</dbReference>
<dbReference type="GO" id="GO:0005737">
    <property type="term" value="C:cytoplasm"/>
    <property type="evidence" value="ECO:0007669"/>
    <property type="project" value="TreeGrafter"/>
</dbReference>
<evidence type="ECO:0000256" key="5">
    <source>
        <dbReference type="PIRSR" id="PIRSR601519-1"/>
    </source>
</evidence>
<dbReference type="FunCoup" id="A0A482XL18">
    <property type="interactions" value="11"/>
</dbReference>
<feature type="chain" id="PRO_5019841417" description="Ferritin" evidence="7">
    <location>
        <begin position="20"/>
        <end position="226"/>
    </location>
</feature>
<accession>A0A482XL18</accession>
<dbReference type="GO" id="GO:0006879">
    <property type="term" value="P:intracellular iron ion homeostasis"/>
    <property type="evidence" value="ECO:0007669"/>
    <property type="project" value="UniProtKB-KW"/>
</dbReference>
<feature type="binding site" evidence="5">
    <location>
        <position position="90"/>
    </location>
    <ligand>
        <name>Fe cation</name>
        <dbReference type="ChEBI" id="CHEBI:24875"/>
        <label>1</label>
    </ligand>
</feature>
<dbReference type="Gene3D" id="1.20.1260.10">
    <property type="match status" value="1"/>
</dbReference>
<dbReference type="InterPro" id="IPR009040">
    <property type="entry name" value="Ferritin-like_diiron"/>
</dbReference>
<keyword evidence="2 6" id="KW-0409">Iron storage</keyword>
<feature type="binding site" evidence="5">
    <location>
        <position position="93"/>
    </location>
    <ligand>
        <name>Fe cation</name>
        <dbReference type="ChEBI" id="CHEBI:24875"/>
        <label>1</label>
    </ligand>
</feature>
<feature type="binding site" evidence="5">
    <location>
        <position position="188"/>
    </location>
    <ligand>
        <name>Fe cation</name>
        <dbReference type="ChEBI" id="CHEBI:24875"/>
        <label>1</label>
    </ligand>
</feature>
<dbReference type="GO" id="GO:0008198">
    <property type="term" value="F:ferrous iron binding"/>
    <property type="evidence" value="ECO:0007669"/>
    <property type="project" value="TreeGrafter"/>
</dbReference>
<keyword evidence="10" id="KW-1185">Reference proteome</keyword>
<dbReference type="PANTHER" id="PTHR11431:SF43">
    <property type="entry name" value="FERRITIN"/>
    <property type="match status" value="1"/>
</dbReference>
<keyword evidence="7" id="KW-0732">Signal</keyword>
<name>A0A482XL18_LAOST</name>
<keyword evidence="4 5" id="KW-0408">Iron</keyword>
<evidence type="ECO:0000256" key="6">
    <source>
        <dbReference type="RuleBase" id="RU361145"/>
    </source>
</evidence>
<sequence length="226" mass="25628">MPYTISFLLASCMILLVQCQSDKCSIGMDSTLEDVKWKTLHSNCTQEVKDQIKMEYSAAMTYLSLGLYFSSDLINRPGFAKFFFESASEERQHAIKLIEYLSMRGESVTDIAELVKVNPETMHYNNPATKELDGKGALKLALEKEVSVTTNILKVMRACEAEKAEEEARLSNDYHLVDWLTADFLEEQYKGQRDIAGKLSTLLKMGSSNYHLGEFLFDKKMLSNEA</sequence>
<comment type="function">
    <text evidence="6">Stores iron in a soluble, non-toxic, readily available form. Important for iron homeostasis. Iron is taken up in the ferrous form and deposited as ferric hydroxides after oxidation.</text>
</comment>
<evidence type="ECO:0000256" key="4">
    <source>
        <dbReference type="ARBA" id="ARBA00023004"/>
    </source>
</evidence>
<evidence type="ECO:0000256" key="1">
    <source>
        <dbReference type="ARBA" id="ARBA00007513"/>
    </source>
</evidence>
<dbReference type="InterPro" id="IPR001519">
    <property type="entry name" value="Ferritin"/>
</dbReference>
<evidence type="ECO:0000259" key="8">
    <source>
        <dbReference type="PROSITE" id="PS50905"/>
    </source>
</evidence>
<feature type="signal peptide" evidence="7">
    <location>
        <begin position="1"/>
        <end position="19"/>
    </location>
</feature>
<dbReference type="InterPro" id="IPR012347">
    <property type="entry name" value="Ferritin-like"/>
</dbReference>
<dbReference type="AlphaFoldDB" id="A0A482XL18"/>
<dbReference type="STRING" id="195883.A0A482XL18"/>
<dbReference type="EC" id="1.16.3.1" evidence="6"/>
<keyword evidence="6" id="KW-0560">Oxidoreductase</keyword>
<keyword evidence="3 5" id="KW-0479">Metal-binding</keyword>